<evidence type="ECO:0000256" key="1">
    <source>
        <dbReference type="ARBA" id="ARBA00008226"/>
    </source>
</evidence>
<evidence type="ECO:0000256" key="3">
    <source>
        <dbReference type="ARBA" id="ARBA00022723"/>
    </source>
</evidence>
<dbReference type="CDD" id="cd04322">
    <property type="entry name" value="LysRS_N"/>
    <property type="match status" value="1"/>
</dbReference>
<comment type="subcellular location">
    <subcellularLocation>
        <location evidence="9">Cytoplasm</location>
    </subcellularLocation>
</comment>
<keyword evidence="2 9" id="KW-0436">Ligase</keyword>
<dbReference type="NCBIfam" id="NF001756">
    <property type="entry name" value="PRK00484.1"/>
    <property type="match status" value="1"/>
</dbReference>
<dbReference type="GO" id="GO:0004824">
    <property type="term" value="F:lysine-tRNA ligase activity"/>
    <property type="evidence" value="ECO:0007669"/>
    <property type="project" value="UniProtKB-UniRule"/>
</dbReference>
<keyword evidence="9 10" id="KW-0460">Magnesium</keyword>
<keyword evidence="7 9" id="KW-0030">Aminoacyl-tRNA synthetase</keyword>
<dbReference type="FunFam" id="2.40.50.140:FF:000024">
    <property type="entry name" value="Lysine--tRNA ligase"/>
    <property type="match status" value="1"/>
</dbReference>
<dbReference type="InterPro" id="IPR004364">
    <property type="entry name" value="Aa-tRNA-synt_II"/>
</dbReference>
<dbReference type="Pfam" id="PF00152">
    <property type="entry name" value="tRNA-synt_2"/>
    <property type="match status" value="1"/>
</dbReference>
<dbReference type="InterPro" id="IPR018149">
    <property type="entry name" value="Lys-tRNA-synth_II_C"/>
</dbReference>
<evidence type="ECO:0000259" key="11">
    <source>
        <dbReference type="PROSITE" id="PS50862"/>
    </source>
</evidence>
<evidence type="ECO:0000256" key="8">
    <source>
        <dbReference type="ARBA" id="ARBA00048573"/>
    </source>
</evidence>
<dbReference type="SUPFAM" id="SSF55681">
    <property type="entry name" value="Class II aaRS and biotin synthetases"/>
    <property type="match status" value="1"/>
</dbReference>
<dbReference type="PROSITE" id="PS50862">
    <property type="entry name" value="AA_TRNA_LIGASE_II"/>
    <property type="match status" value="1"/>
</dbReference>
<protein>
    <recommendedName>
        <fullName evidence="9">Lysine--tRNA ligase</fullName>
        <ecNumber evidence="9">6.1.1.6</ecNumber>
    </recommendedName>
    <alternativeName>
        <fullName evidence="9">Lysyl-tRNA synthetase</fullName>
        <shortName evidence="9">LysRS</shortName>
    </alternativeName>
</protein>
<evidence type="ECO:0000313" key="12">
    <source>
        <dbReference type="EMBL" id="HGE98578.1"/>
    </source>
</evidence>
<dbReference type="CDD" id="cd00775">
    <property type="entry name" value="LysRS_core"/>
    <property type="match status" value="1"/>
</dbReference>
<dbReference type="InterPro" id="IPR044136">
    <property type="entry name" value="Lys-tRNA-ligase_II_N"/>
</dbReference>
<evidence type="ECO:0000256" key="6">
    <source>
        <dbReference type="ARBA" id="ARBA00022917"/>
    </source>
</evidence>
<evidence type="ECO:0000256" key="4">
    <source>
        <dbReference type="ARBA" id="ARBA00022741"/>
    </source>
</evidence>
<comment type="similarity">
    <text evidence="1 9">Belongs to the class-II aminoacyl-tRNA synthetase family.</text>
</comment>
<sequence>MENMEKNELDQIRFRKEKLQKLKEMGINPYPYSFKRTHYSQDIKNDFANFENKDVRICGRIKTKRMHGKAGFFDIEDDKGKIQVYFRSDILNDKFEIIKLLDLGDFIGVSGSVFKTHTGEITVLSKDITILSKALHPLPEKWHGVKDIELKYRYRYLDLISDNNSKEIFIKRTKIIQLIREFFIKEGFIEVETPILQPVYGGALAKPFKTMYNVLKREYYLRIANELYLKRLVIGGMEKVFEMGKMFRNEGLDRFHNPEFTNLEAYWAYADYFDVMELVEKLFTHLLSNLFGERKIKFQGEEIVFPEKWERARFFDIIKEETGVDFMKLDFEGTKRKAEEIGVKTEGKFTKGKILDAVFDKFVKPHLLNPIFIMDYPIDISPLAKRHRENPELVERFEPFIARIEVGNAYSELNDPEDQKERFKFQIELRKKGDLETESFDEDFINAMSYGMPPMGGLGLGIDRIVMLLLDADSIRDVILFPQLKE</sequence>
<feature type="domain" description="Aminoacyl-transfer RNA synthetases class-II family profile" evidence="11">
    <location>
        <begin position="172"/>
        <end position="482"/>
    </location>
</feature>
<dbReference type="InterPro" id="IPR006195">
    <property type="entry name" value="aa-tRNA-synth_II"/>
</dbReference>
<organism evidence="12">
    <name type="scientific">candidate division WOR-3 bacterium</name>
    <dbReference type="NCBI Taxonomy" id="2052148"/>
    <lineage>
        <taxon>Bacteria</taxon>
        <taxon>Bacteria division WOR-3</taxon>
    </lineage>
</organism>
<comment type="subunit">
    <text evidence="9">Homodimer.</text>
</comment>
<dbReference type="GO" id="GO:0000287">
    <property type="term" value="F:magnesium ion binding"/>
    <property type="evidence" value="ECO:0007669"/>
    <property type="project" value="UniProtKB-UniRule"/>
</dbReference>
<reference evidence="12" key="1">
    <citation type="journal article" date="2020" name="mSystems">
        <title>Genome- and Community-Level Interaction Insights into Carbon Utilization and Element Cycling Functions of Hydrothermarchaeota in Hydrothermal Sediment.</title>
        <authorList>
            <person name="Zhou Z."/>
            <person name="Liu Y."/>
            <person name="Xu W."/>
            <person name="Pan J."/>
            <person name="Luo Z.H."/>
            <person name="Li M."/>
        </authorList>
    </citation>
    <scope>NUCLEOTIDE SEQUENCE [LARGE SCALE GENOMIC DNA]</scope>
    <source>
        <strain evidence="12">SpSt-906</strain>
    </source>
</reference>
<keyword evidence="3 9" id="KW-0479">Metal-binding</keyword>
<dbReference type="HAMAP" id="MF_00252">
    <property type="entry name" value="Lys_tRNA_synth_class2"/>
    <property type="match status" value="1"/>
</dbReference>
<dbReference type="GO" id="GO:0005524">
    <property type="term" value="F:ATP binding"/>
    <property type="evidence" value="ECO:0007669"/>
    <property type="project" value="UniProtKB-UniRule"/>
</dbReference>
<feature type="binding site" evidence="9">
    <location>
        <position position="398"/>
    </location>
    <ligand>
        <name>Mg(2+)</name>
        <dbReference type="ChEBI" id="CHEBI:18420"/>
        <label>1</label>
    </ligand>
</feature>
<dbReference type="GO" id="GO:0000049">
    <property type="term" value="F:tRNA binding"/>
    <property type="evidence" value="ECO:0007669"/>
    <property type="project" value="TreeGrafter"/>
</dbReference>
<dbReference type="GO" id="GO:0006430">
    <property type="term" value="P:lysyl-tRNA aminoacylation"/>
    <property type="evidence" value="ECO:0007669"/>
    <property type="project" value="UniProtKB-UniRule"/>
</dbReference>
<gene>
    <name evidence="9 12" type="primary">lysS</name>
    <name evidence="12" type="ORF">ENX07_00685</name>
</gene>
<dbReference type="PANTHER" id="PTHR42918">
    <property type="entry name" value="LYSYL-TRNA SYNTHETASE"/>
    <property type="match status" value="1"/>
</dbReference>
<dbReference type="InterPro" id="IPR002313">
    <property type="entry name" value="Lys-tRNA-ligase_II"/>
</dbReference>
<keyword evidence="4 9" id="KW-0547">Nucleotide-binding</keyword>
<evidence type="ECO:0000256" key="2">
    <source>
        <dbReference type="ARBA" id="ARBA00022598"/>
    </source>
</evidence>
<evidence type="ECO:0000256" key="10">
    <source>
        <dbReference type="RuleBase" id="RU000336"/>
    </source>
</evidence>
<keyword evidence="6 9" id="KW-0648">Protein biosynthesis</keyword>
<dbReference type="AlphaFoldDB" id="A0A7C3Z227"/>
<dbReference type="SUPFAM" id="SSF50249">
    <property type="entry name" value="Nucleic acid-binding proteins"/>
    <property type="match status" value="1"/>
</dbReference>
<dbReference type="PANTHER" id="PTHR42918:SF15">
    <property type="entry name" value="LYSINE--TRNA LIGASE, CHLOROPLASTIC_MITOCHONDRIAL"/>
    <property type="match status" value="1"/>
</dbReference>
<evidence type="ECO:0000256" key="7">
    <source>
        <dbReference type="ARBA" id="ARBA00023146"/>
    </source>
</evidence>
<dbReference type="Gene3D" id="2.40.50.140">
    <property type="entry name" value="Nucleic acid-binding proteins"/>
    <property type="match status" value="1"/>
</dbReference>
<keyword evidence="9" id="KW-0963">Cytoplasm</keyword>
<dbReference type="InterPro" id="IPR045864">
    <property type="entry name" value="aa-tRNA-synth_II/BPL/LPL"/>
</dbReference>
<dbReference type="InterPro" id="IPR012340">
    <property type="entry name" value="NA-bd_OB-fold"/>
</dbReference>
<comment type="catalytic activity">
    <reaction evidence="8 9 10">
        <text>tRNA(Lys) + L-lysine + ATP = L-lysyl-tRNA(Lys) + AMP + diphosphate</text>
        <dbReference type="Rhea" id="RHEA:20792"/>
        <dbReference type="Rhea" id="RHEA-COMP:9696"/>
        <dbReference type="Rhea" id="RHEA-COMP:9697"/>
        <dbReference type="ChEBI" id="CHEBI:30616"/>
        <dbReference type="ChEBI" id="CHEBI:32551"/>
        <dbReference type="ChEBI" id="CHEBI:33019"/>
        <dbReference type="ChEBI" id="CHEBI:78442"/>
        <dbReference type="ChEBI" id="CHEBI:78529"/>
        <dbReference type="ChEBI" id="CHEBI:456215"/>
        <dbReference type="EC" id="6.1.1.6"/>
    </reaction>
</comment>
<accession>A0A7C3Z227</accession>
<keyword evidence="5 9" id="KW-0067">ATP-binding</keyword>
<dbReference type="EMBL" id="DTMQ01000009">
    <property type="protein sequence ID" value="HGE98578.1"/>
    <property type="molecule type" value="Genomic_DNA"/>
</dbReference>
<dbReference type="Pfam" id="PF01336">
    <property type="entry name" value="tRNA_anti-codon"/>
    <property type="match status" value="1"/>
</dbReference>
<dbReference type="NCBIfam" id="TIGR00499">
    <property type="entry name" value="lysS_bact"/>
    <property type="match status" value="1"/>
</dbReference>
<dbReference type="PRINTS" id="PR00982">
    <property type="entry name" value="TRNASYNTHLYS"/>
</dbReference>
<dbReference type="EC" id="6.1.1.6" evidence="9"/>
<name>A0A7C3Z227_UNCW3</name>
<evidence type="ECO:0000256" key="5">
    <source>
        <dbReference type="ARBA" id="ARBA00022840"/>
    </source>
</evidence>
<feature type="binding site" evidence="9">
    <location>
        <position position="405"/>
    </location>
    <ligand>
        <name>Mg(2+)</name>
        <dbReference type="ChEBI" id="CHEBI:18420"/>
        <label>1</label>
    </ligand>
</feature>
<dbReference type="InterPro" id="IPR004365">
    <property type="entry name" value="NA-bd_OB_tRNA"/>
</dbReference>
<dbReference type="GO" id="GO:0005829">
    <property type="term" value="C:cytosol"/>
    <property type="evidence" value="ECO:0007669"/>
    <property type="project" value="TreeGrafter"/>
</dbReference>
<dbReference type="Gene3D" id="3.30.930.10">
    <property type="entry name" value="Bira Bifunctional Protein, Domain 2"/>
    <property type="match status" value="1"/>
</dbReference>
<comment type="caution">
    <text evidence="12">The sequence shown here is derived from an EMBL/GenBank/DDBJ whole genome shotgun (WGS) entry which is preliminary data.</text>
</comment>
<comment type="cofactor">
    <cofactor evidence="9 10">
        <name>Mg(2+)</name>
        <dbReference type="ChEBI" id="CHEBI:18420"/>
    </cofactor>
    <text evidence="9 10">Binds 3 Mg(2+) ions per subunit.</text>
</comment>
<evidence type="ECO:0000256" key="9">
    <source>
        <dbReference type="HAMAP-Rule" id="MF_00252"/>
    </source>
</evidence>
<feature type="binding site" evidence="9">
    <location>
        <position position="405"/>
    </location>
    <ligand>
        <name>Mg(2+)</name>
        <dbReference type="ChEBI" id="CHEBI:18420"/>
        <label>2</label>
    </ligand>
</feature>
<proteinExistence type="inferred from homology"/>